<reference evidence="1" key="2">
    <citation type="journal article" date="2024" name="Plant">
        <title>Genomic evolution and insights into agronomic trait innovations of Sesamum species.</title>
        <authorList>
            <person name="Miao H."/>
            <person name="Wang L."/>
            <person name="Qu L."/>
            <person name="Liu H."/>
            <person name="Sun Y."/>
            <person name="Le M."/>
            <person name="Wang Q."/>
            <person name="Wei S."/>
            <person name="Zheng Y."/>
            <person name="Lin W."/>
            <person name="Duan Y."/>
            <person name="Cao H."/>
            <person name="Xiong S."/>
            <person name="Wang X."/>
            <person name="Wei L."/>
            <person name="Li C."/>
            <person name="Ma Q."/>
            <person name="Ju M."/>
            <person name="Zhao R."/>
            <person name="Li G."/>
            <person name="Mu C."/>
            <person name="Tian Q."/>
            <person name="Mei H."/>
            <person name="Zhang T."/>
            <person name="Gao T."/>
            <person name="Zhang H."/>
        </authorList>
    </citation>
    <scope>NUCLEOTIDE SEQUENCE</scope>
    <source>
        <strain evidence="1">K16</strain>
    </source>
</reference>
<protein>
    <submittedName>
        <fullName evidence="1">Uncharacterized protein</fullName>
    </submittedName>
</protein>
<dbReference type="AlphaFoldDB" id="A0AAE1VW31"/>
<comment type="caution">
    <text evidence="1">The sequence shown here is derived from an EMBL/GenBank/DDBJ whole genome shotgun (WGS) entry which is preliminary data.</text>
</comment>
<name>A0AAE1VW31_9LAMI</name>
<dbReference type="PANTHER" id="PTHR33116:SF86">
    <property type="entry name" value="REVERSE TRANSCRIPTASE DOMAIN-CONTAINING PROTEIN"/>
    <property type="match status" value="1"/>
</dbReference>
<dbReference type="EMBL" id="JACGWL010000660">
    <property type="protein sequence ID" value="KAK4382673.1"/>
    <property type="molecule type" value="Genomic_DNA"/>
</dbReference>
<gene>
    <name evidence="1" type="ORF">Sango_2849700</name>
</gene>
<sequence length="90" mass="10109">MGICLENKHEIFLGLPVVAFCSKRAIFAALRDRIWRRAQGCHEKTLSQAGKVVLIQAMVQVIPSYAMSCFRLPESVFQELQALVAKPFMA</sequence>
<dbReference type="PANTHER" id="PTHR33116">
    <property type="entry name" value="REVERSE TRANSCRIPTASE ZINC-BINDING DOMAIN-CONTAINING PROTEIN-RELATED-RELATED"/>
    <property type="match status" value="1"/>
</dbReference>
<dbReference type="Proteomes" id="UP001289374">
    <property type="component" value="Unassembled WGS sequence"/>
</dbReference>
<organism evidence="1 2">
    <name type="scientific">Sesamum angolense</name>
    <dbReference type="NCBI Taxonomy" id="2727404"/>
    <lineage>
        <taxon>Eukaryota</taxon>
        <taxon>Viridiplantae</taxon>
        <taxon>Streptophyta</taxon>
        <taxon>Embryophyta</taxon>
        <taxon>Tracheophyta</taxon>
        <taxon>Spermatophyta</taxon>
        <taxon>Magnoliopsida</taxon>
        <taxon>eudicotyledons</taxon>
        <taxon>Gunneridae</taxon>
        <taxon>Pentapetalae</taxon>
        <taxon>asterids</taxon>
        <taxon>lamiids</taxon>
        <taxon>Lamiales</taxon>
        <taxon>Pedaliaceae</taxon>
        <taxon>Sesamum</taxon>
    </lineage>
</organism>
<reference evidence="1" key="1">
    <citation type="submission" date="2020-06" db="EMBL/GenBank/DDBJ databases">
        <authorList>
            <person name="Li T."/>
            <person name="Hu X."/>
            <person name="Zhang T."/>
            <person name="Song X."/>
            <person name="Zhang H."/>
            <person name="Dai N."/>
            <person name="Sheng W."/>
            <person name="Hou X."/>
            <person name="Wei L."/>
        </authorList>
    </citation>
    <scope>NUCLEOTIDE SEQUENCE</scope>
    <source>
        <strain evidence="1">K16</strain>
        <tissue evidence="1">Leaf</tissue>
    </source>
</reference>
<evidence type="ECO:0000313" key="1">
    <source>
        <dbReference type="EMBL" id="KAK4382673.1"/>
    </source>
</evidence>
<keyword evidence="2" id="KW-1185">Reference proteome</keyword>
<accession>A0AAE1VW31</accession>
<proteinExistence type="predicted"/>
<evidence type="ECO:0000313" key="2">
    <source>
        <dbReference type="Proteomes" id="UP001289374"/>
    </source>
</evidence>